<dbReference type="OrthoDB" id="10059918at2759"/>
<feature type="compositionally biased region" description="Polar residues" evidence="2">
    <location>
        <begin position="299"/>
        <end position="312"/>
    </location>
</feature>
<dbReference type="InterPro" id="IPR054386">
    <property type="entry name" value="RIM_Znf"/>
</dbReference>
<feature type="domain" description="RIM zinc finger" evidence="4">
    <location>
        <begin position="50"/>
        <end position="80"/>
    </location>
</feature>
<proteinExistence type="predicted"/>
<reference evidence="5" key="1">
    <citation type="submission" date="2021-01" db="EMBL/GenBank/DDBJ databases">
        <authorList>
            <person name="Li R."/>
            <person name="Bekaert M."/>
        </authorList>
    </citation>
    <scope>NUCLEOTIDE SEQUENCE</scope>
    <source>
        <strain evidence="5">Farmed</strain>
    </source>
</reference>
<dbReference type="GO" id="GO:0044325">
    <property type="term" value="F:transmembrane transporter binding"/>
    <property type="evidence" value="ECO:0007669"/>
    <property type="project" value="TreeGrafter"/>
</dbReference>
<dbReference type="Pfam" id="PF22601">
    <property type="entry name" value="RIM2a_ZnF"/>
    <property type="match status" value="1"/>
</dbReference>
<dbReference type="GO" id="GO:0006887">
    <property type="term" value="P:exocytosis"/>
    <property type="evidence" value="ECO:0007669"/>
    <property type="project" value="InterPro"/>
</dbReference>
<name>A0A812E480_ACAPH</name>
<keyword evidence="3" id="KW-0732">Signal</keyword>
<comment type="caution">
    <text evidence="5">The sequence shown here is derived from an EMBL/GenBank/DDBJ whole genome shotgun (WGS) entry which is preliminary data.</text>
</comment>
<evidence type="ECO:0000259" key="4">
    <source>
        <dbReference type="Pfam" id="PF22601"/>
    </source>
</evidence>
<feature type="region of interest" description="Disordered" evidence="2">
    <location>
        <begin position="241"/>
        <end position="347"/>
    </location>
</feature>
<dbReference type="Proteomes" id="UP000597762">
    <property type="component" value="Unassembled WGS sequence"/>
</dbReference>
<dbReference type="GO" id="GO:0042391">
    <property type="term" value="P:regulation of membrane potential"/>
    <property type="evidence" value="ECO:0007669"/>
    <property type="project" value="TreeGrafter"/>
</dbReference>
<dbReference type="InterPro" id="IPR039032">
    <property type="entry name" value="Rim-like"/>
</dbReference>
<dbReference type="InterPro" id="IPR013083">
    <property type="entry name" value="Znf_RING/FYVE/PHD"/>
</dbReference>
<dbReference type="InterPro" id="IPR011011">
    <property type="entry name" value="Znf_FYVE_PHD"/>
</dbReference>
<feature type="region of interest" description="Disordered" evidence="2">
    <location>
        <begin position="161"/>
        <end position="181"/>
    </location>
</feature>
<dbReference type="SUPFAM" id="SSF57903">
    <property type="entry name" value="FYVE/PHD zinc finger"/>
    <property type="match status" value="1"/>
</dbReference>
<protein>
    <submittedName>
        <fullName evidence="5">RIMS2</fullName>
    </submittedName>
</protein>
<gene>
    <name evidence="5" type="ORF">SPHA_67433</name>
</gene>
<sequence length="536" mass="60906">MEILSVVHSLSLSLSLSLLMNVKIALDRYDALSAEFHQREQTGYIDLRLCQLCFRTKFADGIGRVCCDCEKRVCHRCGSFARPRWDPKRSKSIRGKWRCTQCQLRRELMCKTGTWYHGDEAGDFLYSSESMAMQKLDSDETIVPAVDDTLTEVSSDVFRSGADVECSPAPPPPPNSVNRRSYRTRSLPAGYAEGCRDEEEVSADTEQFETERKLLRKKRLDRKLRRRSILRNRISTDMPEIVVNPPDEITSHRSSKSRTLSGSSLPHETRRKENVERRRKDAVAGLEVEKRSSGEQETDNQSKIQRQNAICYSSSSNSLTSESKVEPPPVDKGNVLEPDPLSSCKNQDAKNKYRSISLTQTRVRTLDITPVFRSSTYDVPMIRGDGLLAPDTSPNKCRRITLPLCQDLGLVAQKAKGEQGKQDICIRVHFIEPQDGLIWSLEGLPQNMRVIMLVFVLARFDVGTSNSSLVSPDIGVPQYYFELCLQNSQCSQFQFLLVHYSRYLVYVVIYFGSQYGIHRVAAARPQDLQRYYTVLA</sequence>
<dbReference type="PANTHER" id="PTHR12157">
    <property type="entry name" value="REGULATING SYNAPTIC MEMBRANE EXOCYTOSIS PROTEIN"/>
    <property type="match status" value="1"/>
</dbReference>
<evidence type="ECO:0000256" key="1">
    <source>
        <dbReference type="ARBA" id="ARBA00022737"/>
    </source>
</evidence>
<evidence type="ECO:0000256" key="3">
    <source>
        <dbReference type="SAM" id="SignalP"/>
    </source>
</evidence>
<evidence type="ECO:0000256" key="2">
    <source>
        <dbReference type="SAM" id="MobiDB-lite"/>
    </source>
</evidence>
<feature type="signal peptide" evidence="3">
    <location>
        <begin position="1"/>
        <end position="25"/>
    </location>
</feature>
<keyword evidence="1" id="KW-0677">Repeat</keyword>
<dbReference type="EMBL" id="CAHIKZ030004892">
    <property type="protein sequence ID" value="CAE1316808.1"/>
    <property type="molecule type" value="Genomic_DNA"/>
</dbReference>
<dbReference type="GO" id="GO:0016020">
    <property type="term" value="C:membrane"/>
    <property type="evidence" value="ECO:0007669"/>
    <property type="project" value="InterPro"/>
</dbReference>
<feature type="compositionally biased region" description="Low complexity" evidence="2">
    <location>
        <begin position="313"/>
        <end position="322"/>
    </location>
</feature>
<feature type="chain" id="PRO_5032481568" evidence="3">
    <location>
        <begin position="26"/>
        <end position="536"/>
    </location>
</feature>
<dbReference type="AlphaFoldDB" id="A0A812E480"/>
<dbReference type="PANTHER" id="PTHR12157:SF21">
    <property type="entry name" value="RAB3 INTERACTING MOLECULE, ISOFORM F"/>
    <property type="match status" value="1"/>
</dbReference>
<evidence type="ECO:0000313" key="5">
    <source>
        <dbReference type="EMBL" id="CAE1316808.1"/>
    </source>
</evidence>
<keyword evidence="6" id="KW-1185">Reference proteome</keyword>
<accession>A0A812E480</accession>
<dbReference type="Gene3D" id="3.30.40.10">
    <property type="entry name" value="Zinc/RING finger domain, C3HC4 (zinc finger)"/>
    <property type="match status" value="1"/>
</dbReference>
<dbReference type="GO" id="GO:0031267">
    <property type="term" value="F:small GTPase binding"/>
    <property type="evidence" value="ECO:0007669"/>
    <property type="project" value="InterPro"/>
</dbReference>
<evidence type="ECO:0000313" key="6">
    <source>
        <dbReference type="Proteomes" id="UP000597762"/>
    </source>
</evidence>
<organism evidence="5 6">
    <name type="scientific">Acanthosepion pharaonis</name>
    <name type="common">Pharaoh cuttlefish</name>
    <name type="synonym">Sepia pharaonis</name>
    <dbReference type="NCBI Taxonomy" id="158019"/>
    <lineage>
        <taxon>Eukaryota</taxon>
        <taxon>Metazoa</taxon>
        <taxon>Spiralia</taxon>
        <taxon>Lophotrochozoa</taxon>
        <taxon>Mollusca</taxon>
        <taxon>Cephalopoda</taxon>
        <taxon>Coleoidea</taxon>
        <taxon>Decapodiformes</taxon>
        <taxon>Sepiida</taxon>
        <taxon>Sepiina</taxon>
        <taxon>Sepiidae</taxon>
        <taxon>Acanthosepion</taxon>
    </lineage>
</organism>
<feature type="compositionally biased region" description="Basic and acidic residues" evidence="2">
    <location>
        <begin position="267"/>
        <end position="294"/>
    </location>
</feature>